<accession>A0ACB9LJ77</accession>
<reference evidence="2" key="1">
    <citation type="journal article" date="2023" name="Front. Plant Sci.">
        <title>Chromosomal-level genome assembly of Melastoma candidum provides insights into trichome evolution.</title>
        <authorList>
            <person name="Zhong Y."/>
            <person name="Wu W."/>
            <person name="Sun C."/>
            <person name="Zou P."/>
            <person name="Liu Y."/>
            <person name="Dai S."/>
            <person name="Zhou R."/>
        </authorList>
    </citation>
    <scope>NUCLEOTIDE SEQUENCE [LARGE SCALE GENOMIC DNA]</scope>
</reference>
<dbReference type="Proteomes" id="UP001057402">
    <property type="component" value="Chromosome 11"/>
</dbReference>
<protein>
    <submittedName>
        <fullName evidence="1">Uncharacterized protein</fullName>
    </submittedName>
</protein>
<proteinExistence type="predicted"/>
<evidence type="ECO:0000313" key="1">
    <source>
        <dbReference type="EMBL" id="KAI4311431.1"/>
    </source>
</evidence>
<keyword evidence="2" id="KW-1185">Reference proteome</keyword>
<sequence length="231" mass="25066">MCEMGSDVEEELLGLMSTPTPTPWRKLLQIHTTTTHDMPPSPTRSGMQTPPFHTTAAIPFGWEEEPGKPWPCTALILVPKQQGDSSSKSLRLPPRLLNEAITASGGRLLEGPRPQGSNLQIGGECYGSTVLEGRFLGWGASGFCKGGWEGKRKASRSGGKMDILGSSSYVFPSGDSRECDQDSSFGVQEKGKGRIRRAGSSPLLTHARSHFWRSIWEGLKGARSRSKGIKL</sequence>
<comment type="caution">
    <text evidence="1">The sequence shown here is derived from an EMBL/GenBank/DDBJ whole genome shotgun (WGS) entry which is preliminary data.</text>
</comment>
<gene>
    <name evidence="1" type="ORF">MLD38_036330</name>
</gene>
<name>A0ACB9LJ77_9MYRT</name>
<dbReference type="EMBL" id="CM042890">
    <property type="protein sequence ID" value="KAI4311431.1"/>
    <property type="molecule type" value="Genomic_DNA"/>
</dbReference>
<evidence type="ECO:0000313" key="2">
    <source>
        <dbReference type="Proteomes" id="UP001057402"/>
    </source>
</evidence>
<organism evidence="1 2">
    <name type="scientific">Melastoma candidum</name>
    <dbReference type="NCBI Taxonomy" id="119954"/>
    <lineage>
        <taxon>Eukaryota</taxon>
        <taxon>Viridiplantae</taxon>
        <taxon>Streptophyta</taxon>
        <taxon>Embryophyta</taxon>
        <taxon>Tracheophyta</taxon>
        <taxon>Spermatophyta</taxon>
        <taxon>Magnoliopsida</taxon>
        <taxon>eudicotyledons</taxon>
        <taxon>Gunneridae</taxon>
        <taxon>Pentapetalae</taxon>
        <taxon>rosids</taxon>
        <taxon>malvids</taxon>
        <taxon>Myrtales</taxon>
        <taxon>Melastomataceae</taxon>
        <taxon>Melastomatoideae</taxon>
        <taxon>Melastomateae</taxon>
        <taxon>Melastoma</taxon>
    </lineage>
</organism>